<dbReference type="InterPro" id="IPR012858">
    <property type="entry name" value="DC_STAMP-like"/>
</dbReference>
<keyword evidence="9" id="KW-1185">Reference proteome</keyword>
<feature type="compositionally biased region" description="Acidic residues" evidence="5">
    <location>
        <begin position="735"/>
        <end position="752"/>
    </location>
</feature>
<organism evidence="8 9">
    <name type="scientific">Trichogramma kaykai</name>
    <dbReference type="NCBI Taxonomy" id="54128"/>
    <lineage>
        <taxon>Eukaryota</taxon>
        <taxon>Metazoa</taxon>
        <taxon>Ecdysozoa</taxon>
        <taxon>Arthropoda</taxon>
        <taxon>Hexapoda</taxon>
        <taxon>Insecta</taxon>
        <taxon>Pterygota</taxon>
        <taxon>Neoptera</taxon>
        <taxon>Endopterygota</taxon>
        <taxon>Hymenoptera</taxon>
        <taxon>Apocrita</taxon>
        <taxon>Proctotrupomorpha</taxon>
        <taxon>Chalcidoidea</taxon>
        <taxon>Trichogrammatidae</taxon>
        <taxon>Trichogramma</taxon>
    </lineage>
</organism>
<accession>A0ABD2XGE7</accession>
<dbReference type="Pfam" id="PF07782">
    <property type="entry name" value="DC_STAMP"/>
    <property type="match status" value="1"/>
</dbReference>
<dbReference type="PANTHER" id="PTHR21041">
    <property type="entry name" value="DENDRITIC CELL-SPECIFIC TRANSMEMBRANE PROTEIN"/>
    <property type="match status" value="1"/>
</dbReference>
<dbReference type="GO" id="GO:0016020">
    <property type="term" value="C:membrane"/>
    <property type="evidence" value="ECO:0007669"/>
    <property type="project" value="UniProtKB-SubCell"/>
</dbReference>
<protein>
    <recommendedName>
        <fullName evidence="7">Dendritic cell-specific transmembrane protein-like domain-containing protein</fullName>
    </recommendedName>
</protein>
<feature type="transmembrane region" description="Helical" evidence="6">
    <location>
        <begin position="80"/>
        <end position="98"/>
    </location>
</feature>
<dbReference type="InterPro" id="IPR051856">
    <property type="entry name" value="CSR-E3_Ligase_Protein"/>
</dbReference>
<dbReference type="EMBL" id="JBJJXI010000026">
    <property type="protein sequence ID" value="KAL3404311.1"/>
    <property type="molecule type" value="Genomic_DNA"/>
</dbReference>
<feature type="domain" description="Dendritic cell-specific transmembrane protein-like" evidence="7">
    <location>
        <begin position="436"/>
        <end position="626"/>
    </location>
</feature>
<dbReference type="AlphaFoldDB" id="A0ABD2XGE7"/>
<evidence type="ECO:0000256" key="5">
    <source>
        <dbReference type="SAM" id="MobiDB-lite"/>
    </source>
</evidence>
<evidence type="ECO:0000256" key="2">
    <source>
        <dbReference type="ARBA" id="ARBA00022692"/>
    </source>
</evidence>
<gene>
    <name evidence="8" type="ORF">TKK_003270</name>
</gene>
<keyword evidence="4 6" id="KW-0472">Membrane</keyword>
<proteinExistence type="predicted"/>
<comment type="caution">
    <text evidence="8">The sequence shown here is derived from an EMBL/GenBank/DDBJ whole genome shotgun (WGS) entry which is preliminary data.</text>
</comment>
<reference evidence="8 9" key="1">
    <citation type="journal article" date="2024" name="bioRxiv">
        <title>A reference genome for Trichogramma kaykai: A tiny desert-dwelling parasitoid wasp with competing sex-ratio distorters.</title>
        <authorList>
            <person name="Culotta J."/>
            <person name="Lindsey A.R."/>
        </authorList>
    </citation>
    <scope>NUCLEOTIDE SEQUENCE [LARGE SCALE GENOMIC DNA]</scope>
    <source>
        <strain evidence="8 9">KSX58</strain>
    </source>
</reference>
<sequence length="752" mass="85979">MSDTEAESLASSAGYLLGKEKAFLDFYEQRLPWLFRLCFDPKGKHDRARKFASFLLGFSLGLFLYEFVVKDFQIEVHVNISVGLTLCFGLATASAKSLKIRCTCLLTIPGALGRAGRSALKALLIGWIIAGPILNLTHNGKEVMRSFACSSQLAFNLTKTKYDLMFRPFKKAMANMQESGQQLRRSIDSVERLVQPLRNEIEGEEEVRALNTYNARVEQDMRLNDSWVTTDDNETITIFTTTSTERMQTLDTAKPLANDNQTGEYYEQRYYAKIEARCREQLSRGSERCKLAFGQAYDRCFKAVTWMAGWILCWPMKLTFACNLVSSVGGKKICRPEGNVDAGIGEGYLALVRAKDELERSVRDAKVEYKLDTRRVAEGAREAAQLSRDVLRDLEARKRVCEWLARAVHRCLGLVLVKILADAWRYAGKYLEDVQHDNVYVTGYFRRIDARRRARGAANLLPLKKLERSVLVEPYEARQVRSERRDLLGSTAKLLLEMLIATSVVVLDRLLYELLQIVKRHAHLEIQQKGEHSLSLEIKGKGLVARIIRGLIKGFNVRRKVDQLVTNEACLPRPTRLSGLAIFRIYFGYLMVWLMLLVQAYTQRLRRAIAGFFYRKREKRRVLYLYNESLRRRLGFLKFARRRAARRARAKHLYPETRLVERCKRLCASRLPDWLVRRCIAGPECFVCAEPSEWGSKLVIACGLCGATYCPDCWRDVAERCLVCAASSPATTSADETDPREDEDDDDDDDDD</sequence>
<keyword evidence="3 6" id="KW-1133">Transmembrane helix</keyword>
<evidence type="ECO:0000256" key="4">
    <source>
        <dbReference type="ARBA" id="ARBA00023136"/>
    </source>
</evidence>
<dbReference type="Proteomes" id="UP001627154">
    <property type="component" value="Unassembled WGS sequence"/>
</dbReference>
<keyword evidence="2 6" id="KW-0812">Transmembrane</keyword>
<evidence type="ECO:0000313" key="8">
    <source>
        <dbReference type="EMBL" id="KAL3404311.1"/>
    </source>
</evidence>
<evidence type="ECO:0000256" key="6">
    <source>
        <dbReference type="SAM" id="Phobius"/>
    </source>
</evidence>
<evidence type="ECO:0000313" key="9">
    <source>
        <dbReference type="Proteomes" id="UP001627154"/>
    </source>
</evidence>
<comment type="subcellular location">
    <subcellularLocation>
        <location evidence="1">Membrane</location>
        <topology evidence="1">Multi-pass membrane protein</topology>
    </subcellularLocation>
</comment>
<feature type="region of interest" description="Disordered" evidence="5">
    <location>
        <begin position="728"/>
        <end position="752"/>
    </location>
</feature>
<evidence type="ECO:0000259" key="7">
    <source>
        <dbReference type="Pfam" id="PF07782"/>
    </source>
</evidence>
<feature type="transmembrane region" description="Helical" evidence="6">
    <location>
        <begin position="577"/>
        <end position="598"/>
    </location>
</feature>
<evidence type="ECO:0000256" key="3">
    <source>
        <dbReference type="ARBA" id="ARBA00022989"/>
    </source>
</evidence>
<name>A0ABD2XGE7_9HYME</name>
<feature type="transmembrane region" description="Helical" evidence="6">
    <location>
        <begin position="51"/>
        <end position="68"/>
    </location>
</feature>
<evidence type="ECO:0000256" key="1">
    <source>
        <dbReference type="ARBA" id="ARBA00004141"/>
    </source>
</evidence>
<dbReference type="PANTHER" id="PTHR21041:SF17">
    <property type="entry name" value="E3 UBIQUITIN-PROTEIN LIGASE DCST1"/>
    <property type="match status" value="1"/>
</dbReference>